<feature type="non-terminal residue" evidence="15">
    <location>
        <position position="714"/>
    </location>
</feature>
<protein>
    <recommendedName>
        <fullName evidence="11">Cytokine receptor-like factor 1</fullName>
    </recommendedName>
    <alternativeName>
        <fullName evidence="12">Cytokine-like factor 1</fullName>
    </alternativeName>
</protein>
<comment type="similarity">
    <text evidence="2">Belongs to the type I cytokine receptor family. Type 3 subfamily.</text>
</comment>
<feature type="region of interest" description="Disordered" evidence="13">
    <location>
        <begin position="294"/>
        <end position="321"/>
    </location>
</feature>
<keyword evidence="6" id="KW-0677">Repeat</keyword>
<evidence type="ECO:0000256" key="1">
    <source>
        <dbReference type="ARBA" id="ARBA00004613"/>
    </source>
</evidence>
<dbReference type="FunFam" id="2.60.40.10:FF:000386">
    <property type="entry name" value="Cytokine receptor like factor 1"/>
    <property type="match status" value="1"/>
</dbReference>
<dbReference type="PANTHER" id="PTHR23036">
    <property type="entry name" value="CYTOKINE RECEPTOR"/>
    <property type="match status" value="1"/>
</dbReference>
<feature type="domain" description="Fibronectin type-III" evidence="14">
    <location>
        <begin position="201"/>
        <end position="305"/>
    </location>
</feature>
<dbReference type="InterPro" id="IPR003961">
    <property type="entry name" value="FN3_dom"/>
</dbReference>
<comment type="caution">
    <text evidence="15">The sequence shown here is derived from an EMBL/GenBank/DDBJ whole genome shotgun (WGS) entry which is preliminary data.</text>
</comment>
<dbReference type="SUPFAM" id="SSF48726">
    <property type="entry name" value="Immunoglobulin"/>
    <property type="match status" value="1"/>
</dbReference>
<evidence type="ECO:0000256" key="2">
    <source>
        <dbReference type="ARBA" id="ARBA00010890"/>
    </source>
</evidence>
<dbReference type="GO" id="GO:0004896">
    <property type="term" value="F:cytokine receptor activity"/>
    <property type="evidence" value="ECO:0007669"/>
    <property type="project" value="TreeGrafter"/>
</dbReference>
<dbReference type="EMBL" id="JAAWVO010062597">
    <property type="protein sequence ID" value="MBN3323047.1"/>
    <property type="molecule type" value="Genomic_DNA"/>
</dbReference>
<evidence type="ECO:0000313" key="16">
    <source>
        <dbReference type="Proteomes" id="UP000736164"/>
    </source>
</evidence>
<proteinExistence type="inferred from homology"/>
<dbReference type="FunFam" id="2.60.40.10:FF:000690">
    <property type="entry name" value="Cytokine receptor like factor 1"/>
    <property type="match status" value="1"/>
</dbReference>
<evidence type="ECO:0000256" key="8">
    <source>
        <dbReference type="ARBA" id="ARBA00023170"/>
    </source>
</evidence>
<evidence type="ECO:0000256" key="4">
    <source>
        <dbReference type="ARBA" id="ARBA00022553"/>
    </source>
</evidence>
<evidence type="ECO:0000313" key="15">
    <source>
        <dbReference type="EMBL" id="MBN3323047.1"/>
    </source>
</evidence>
<evidence type="ECO:0000256" key="10">
    <source>
        <dbReference type="ARBA" id="ARBA00023319"/>
    </source>
</evidence>
<comment type="subcellular location">
    <subcellularLocation>
        <location evidence="1">Secreted</location>
    </subcellularLocation>
</comment>
<feature type="non-terminal residue" evidence="15">
    <location>
        <position position="1"/>
    </location>
</feature>
<feature type="compositionally biased region" description="Polar residues" evidence="13">
    <location>
        <begin position="294"/>
        <end position="307"/>
    </location>
</feature>
<sequence length="714" mass="78569">LSSELAAVAPQDPALPIGATLTATCSVSPELGLDVGALYWTLNGRRLPGDTYRVLSATALSVSLAQLNGSRQQSGDNLVCHDSEGHILAGSCIYVGMPPEKPVNLTCWSRNTKDLTCQWAPGGPGETFLRTKYTLKYKLRWYGREKQCEDYTLGKPYSCYIPRDLALFTPYEIWVEATNRLGAASSDVITLDILDVVTTDPPSDVHVSRVGELEDQLSVRWGAPPALKDFLFQAKYQIRYRLEDSTEWKVVDDVGNQTSCRLAGLKAGTVYFVQVRCNPVGIYGSRKAGIWSDWSNPTAASTPQSERLASGSCDPKAGEQNSTLRRELKQFFGWVRKHAYGCTGMSIKLYDQWRVWLQKSHKTRNQVAAGKVVKSRYLQAVEKKPLAKCECAVHASDGASASSLLVVLPLQTSAPEQPGCAAQRPATPTKPGNPGRSSPSSAPRRSLAPQPLVTPSSMMSSILEPSHAGISNLQSTLLDGHCLRPQFDVSCITEKTMQQNPSDPEEEKEMLENNTFLLAYLTAKIESSTRRLREEAEQCLLAAMEEKDRLQAAVGGKKRRHLLQEKEQQLGALLDLQVAALMPAVAVVQGFQQDYATFAAALDTTRHELPVKNVHVEGDRREFLGKVEACLRESQSLLQVCCTQDTLGADGRAAELLSEVKTTVQEVDKELARGFGEVLELSSIVSRLTVQTQHRQEEEEVGLARAEELYFPKK</sequence>
<dbReference type="FunFam" id="2.60.40.10:FF:000281">
    <property type="entry name" value="Cytokine receptor like factor 1"/>
    <property type="match status" value="1"/>
</dbReference>
<dbReference type="GO" id="GO:0043235">
    <property type="term" value="C:receptor complex"/>
    <property type="evidence" value="ECO:0007669"/>
    <property type="project" value="TreeGrafter"/>
</dbReference>
<evidence type="ECO:0000256" key="9">
    <source>
        <dbReference type="ARBA" id="ARBA00023180"/>
    </source>
</evidence>
<keyword evidence="8" id="KW-0675">Receptor</keyword>
<keyword evidence="7" id="KW-1015">Disulfide bond</keyword>
<evidence type="ECO:0000256" key="11">
    <source>
        <dbReference type="ARBA" id="ARBA00068088"/>
    </source>
</evidence>
<dbReference type="Pfam" id="PF09067">
    <property type="entry name" value="EpoR_lig-bind"/>
    <property type="match status" value="1"/>
</dbReference>
<evidence type="ECO:0000256" key="6">
    <source>
        <dbReference type="ARBA" id="ARBA00022737"/>
    </source>
</evidence>
<feature type="compositionally biased region" description="Low complexity" evidence="13">
    <location>
        <begin position="432"/>
        <end position="449"/>
    </location>
</feature>
<keyword evidence="3" id="KW-0964">Secreted</keyword>
<evidence type="ECO:0000256" key="5">
    <source>
        <dbReference type="ARBA" id="ARBA00022729"/>
    </source>
</evidence>
<evidence type="ECO:0000259" key="14">
    <source>
        <dbReference type="PROSITE" id="PS50853"/>
    </source>
</evidence>
<evidence type="ECO:0000256" key="3">
    <source>
        <dbReference type="ARBA" id="ARBA00022525"/>
    </source>
</evidence>
<dbReference type="InterPro" id="IPR015152">
    <property type="entry name" value="Growth/epo_recpt_lig-bind"/>
</dbReference>
<organism evidence="15 16">
    <name type="scientific">Atractosteus spatula</name>
    <name type="common">Alligator gar</name>
    <name type="synonym">Lepisosteus spatula</name>
    <dbReference type="NCBI Taxonomy" id="7917"/>
    <lineage>
        <taxon>Eukaryota</taxon>
        <taxon>Metazoa</taxon>
        <taxon>Chordata</taxon>
        <taxon>Craniata</taxon>
        <taxon>Vertebrata</taxon>
        <taxon>Euteleostomi</taxon>
        <taxon>Actinopterygii</taxon>
        <taxon>Neopterygii</taxon>
        <taxon>Holostei</taxon>
        <taxon>Semionotiformes</taxon>
        <taxon>Lepisosteidae</taxon>
        <taxon>Atractosteus</taxon>
    </lineage>
</organism>
<feature type="domain" description="Fibronectin type-III" evidence="14">
    <location>
        <begin position="101"/>
        <end position="196"/>
    </location>
</feature>
<dbReference type="InterPro" id="IPR050379">
    <property type="entry name" value="Type-I_Cytokine_Rcpt"/>
</dbReference>
<evidence type="ECO:0000256" key="12">
    <source>
        <dbReference type="ARBA" id="ARBA00078172"/>
    </source>
</evidence>
<dbReference type="GO" id="GO:0019955">
    <property type="term" value="F:cytokine binding"/>
    <property type="evidence" value="ECO:0007669"/>
    <property type="project" value="TreeGrafter"/>
</dbReference>
<keyword evidence="16" id="KW-1185">Reference proteome</keyword>
<evidence type="ECO:0000256" key="13">
    <source>
        <dbReference type="SAM" id="MobiDB-lite"/>
    </source>
</evidence>
<dbReference type="CDD" id="cd00063">
    <property type="entry name" value="FN3"/>
    <property type="match status" value="2"/>
</dbReference>
<dbReference type="GO" id="GO:0009897">
    <property type="term" value="C:external side of plasma membrane"/>
    <property type="evidence" value="ECO:0007669"/>
    <property type="project" value="TreeGrafter"/>
</dbReference>
<dbReference type="Gene3D" id="2.60.40.10">
    <property type="entry name" value="Immunoglobulins"/>
    <property type="match status" value="3"/>
</dbReference>
<evidence type="ECO:0000256" key="7">
    <source>
        <dbReference type="ARBA" id="ARBA00023157"/>
    </source>
</evidence>
<dbReference type="GO" id="GO:0097058">
    <property type="term" value="C:CRLF-CLCF1 complex"/>
    <property type="evidence" value="ECO:0007669"/>
    <property type="project" value="UniProtKB-ARBA"/>
</dbReference>
<dbReference type="Proteomes" id="UP000736164">
    <property type="component" value="Unassembled WGS sequence"/>
</dbReference>
<name>A0A8J7TGQ4_ATRSP</name>
<dbReference type="InterPro" id="IPR013783">
    <property type="entry name" value="Ig-like_fold"/>
</dbReference>
<dbReference type="PROSITE" id="PS50853">
    <property type="entry name" value="FN3"/>
    <property type="match status" value="2"/>
</dbReference>
<keyword evidence="4" id="KW-0597">Phosphoprotein</keyword>
<dbReference type="InterPro" id="IPR036179">
    <property type="entry name" value="Ig-like_dom_sf"/>
</dbReference>
<reference evidence="15" key="1">
    <citation type="journal article" date="2021" name="Cell">
        <title>Tracing the genetic footprints of vertebrate landing in non-teleost ray-finned fishes.</title>
        <authorList>
            <person name="Bi X."/>
            <person name="Wang K."/>
            <person name="Yang L."/>
            <person name="Pan H."/>
            <person name="Jiang H."/>
            <person name="Wei Q."/>
            <person name="Fang M."/>
            <person name="Yu H."/>
            <person name="Zhu C."/>
            <person name="Cai Y."/>
            <person name="He Y."/>
            <person name="Gan X."/>
            <person name="Zeng H."/>
            <person name="Yu D."/>
            <person name="Zhu Y."/>
            <person name="Jiang H."/>
            <person name="Qiu Q."/>
            <person name="Yang H."/>
            <person name="Zhang Y.E."/>
            <person name="Wang W."/>
            <person name="Zhu M."/>
            <person name="He S."/>
            <person name="Zhang G."/>
        </authorList>
    </citation>
    <scope>NUCLEOTIDE SEQUENCE</scope>
    <source>
        <strain evidence="15">Allg_001</strain>
    </source>
</reference>
<dbReference type="Pfam" id="PF00041">
    <property type="entry name" value="fn3"/>
    <property type="match status" value="1"/>
</dbReference>
<dbReference type="PANTHER" id="PTHR23036:SF16">
    <property type="entry name" value="CYTOKINE RECEPTOR-LIKE FACTOR 1"/>
    <property type="match status" value="1"/>
</dbReference>
<feature type="region of interest" description="Disordered" evidence="13">
    <location>
        <begin position="415"/>
        <end position="457"/>
    </location>
</feature>
<dbReference type="InterPro" id="IPR036116">
    <property type="entry name" value="FN3_sf"/>
</dbReference>
<keyword evidence="5" id="KW-0732">Signal</keyword>
<dbReference type="SUPFAM" id="SSF49265">
    <property type="entry name" value="Fibronectin type III"/>
    <property type="match status" value="2"/>
</dbReference>
<dbReference type="SMART" id="SM00060">
    <property type="entry name" value="FN3"/>
    <property type="match status" value="2"/>
</dbReference>
<gene>
    <name evidence="15" type="primary">Crlf1</name>
    <name evidence="15" type="ORF">GTO95_0013590</name>
</gene>
<keyword evidence="10" id="KW-0393">Immunoglobulin domain</keyword>
<accession>A0A8J7TGQ4</accession>
<dbReference type="GO" id="GO:0043524">
    <property type="term" value="P:negative regulation of neuron apoptotic process"/>
    <property type="evidence" value="ECO:0007669"/>
    <property type="project" value="UniProtKB-ARBA"/>
</dbReference>
<dbReference type="AlphaFoldDB" id="A0A8J7TGQ4"/>
<keyword evidence="9" id="KW-0325">Glycoprotein</keyword>